<protein>
    <recommendedName>
        <fullName evidence="5">Legume lectin domain-containing protein</fullName>
    </recommendedName>
</protein>
<dbReference type="CDD" id="cd06899">
    <property type="entry name" value="lectin_legume_LecRK_Arcelin_ConA"/>
    <property type="match status" value="1"/>
</dbReference>
<dbReference type="GO" id="GO:0030246">
    <property type="term" value="F:carbohydrate binding"/>
    <property type="evidence" value="ECO:0007669"/>
    <property type="project" value="UniProtKB-KW"/>
</dbReference>
<dbReference type="InterPro" id="IPR013320">
    <property type="entry name" value="ConA-like_dom_sf"/>
</dbReference>
<keyword evidence="7" id="KW-1185">Reference proteome</keyword>
<evidence type="ECO:0000256" key="3">
    <source>
        <dbReference type="SAM" id="Phobius"/>
    </source>
</evidence>
<dbReference type="SUPFAM" id="SSF49899">
    <property type="entry name" value="Concanavalin A-like lectins/glucanases"/>
    <property type="match status" value="1"/>
</dbReference>
<evidence type="ECO:0000256" key="1">
    <source>
        <dbReference type="ARBA" id="ARBA00007606"/>
    </source>
</evidence>
<keyword evidence="2" id="KW-0430">Lectin</keyword>
<name>A0AAW1H152_SAPOF</name>
<dbReference type="InterPro" id="IPR001220">
    <property type="entry name" value="Legume_lectin_dom"/>
</dbReference>
<dbReference type="InterPro" id="IPR050258">
    <property type="entry name" value="Leguminous_Lectin"/>
</dbReference>
<keyword evidence="3" id="KW-0812">Transmembrane</keyword>
<keyword evidence="3" id="KW-1133">Transmembrane helix</keyword>
<reference evidence="6" key="1">
    <citation type="submission" date="2024-03" db="EMBL/GenBank/DDBJ databases">
        <title>WGS assembly of Saponaria officinalis var. Norfolk2.</title>
        <authorList>
            <person name="Jenkins J."/>
            <person name="Shu S."/>
            <person name="Grimwood J."/>
            <person name="Barry K."/>
            <person name="Goodstein D."/>
            <person name="Schmutz J."/>
            <person name="Leebens-Mack J."/>
            <person name="Osbourn A."/>
        </authorList>
    </citation>
    <scope>NUCLEOTIDE SEQUENCE [LARGE SCALE GENOMIC DNA]</scope>
    <source>
        <strain evidence="6">JIC</strain>
    </source>
</reference>
<evidence type="ECO:0000256" key="4">
    <source>
        <dbReference type="SAM" id="SignalP"/>
    </source>
</evidence>
<keyword evidence="3" id="KW-0472">Membrane</keyword>
<dbReference type="EMBL" id="JBDFQZ010000013">
    <property type="protein sequence ID" value="KAK9668844.1"/>
    <property type="molecule type" value="Genomic_DNA"/>
</dbReference>
<dbReference type="Gene3D" id="2.60.120.200">
    <property type="match status" value="2"/>
</dbReference>
<dbReference type="Proteomes" id="UP001443914">
    <property type="component" value="Unassembled WGS sequence"/>
</dbReference>
<accession>A0AAW1H152</accession>
<feature type="signal peptide" evidence="4">
    <location>
        <begin position="1"/>
        <end position="25"/>
    </location>
</feature>
<evidence type="ECO:0000313" key="7">
    <source>
        <dbReference type="Proteomes" id="UP001443914"/>
    </source>
</evidence>
<dbReference type="Pfam" id="PF00139">
    <property type="entry name" value="Lectin_legB"/>
    <property type="match status" value="2"/>
</dbReference>
<keyword evidence="4" id="KW-0732">Signal</keyword>
<proteinExistence type="inferred from homology"/>
<comment type="similarity">
    <text evidence="1">Belongs to the leguminous lectin family.</text>
</comment>
<feature type="transmembrane region" description="Helical" evidence="3">
    <location>
        <begin position="270"/>
        <end position="295"/>
    </location>
</feature>
<comment type="caution">
    <text evidence="6">The sequence shown here is derived from an EMBL/GenBank/DDBJ whole genome shotgun (WGS) entry which is preliminary data.</text>
</comment>
<evidence type="ECO:0000313" key="6">
    <source>
        <dbReference type="EMBL" id="KAK9668844.1"/>
    </source>
</evidence>
<dbReference type="AlphaFoldDB" id="A0AAW1H152"/>
<dbReference type="PANTHER" id="PTHR32401">
    <property type="entry name" value="CONCANAVALIN A-LIKE LECTIN FAMILY PROTEIN"/>
    <property type="match status" value="1"/>
</dbReference>
<evidence type="ECO:0000256" key="2">
    <source>
        <dbReference type="ARBA" id="ARBA00022734"/>
    </source>
</evidence>
<feature type="chain" id="PRO_5043486321" description="Legume lectin domain-containing protein" evidence="4">
    <location>
        <begin position="26"/>
        <end position="332"/>
    </location>
</feature>
<organism evidence="6 7">
    <name type="scientific">Saponaria officinalis</name>
    <name type="common">Common soapwort</name>
    <name type="synonym">Lychnis saponaria</name>
    <dbReference type="NCBI Taxonomy" id="3572"/>
    <lineage>
        <taxon>Eukaryota</taxon>
        <taxon>Viridiplantae</taxon>
        <taxon>Streptophyta</taxon>
        <taxon>Embryophyta</taxon>
        <taxon>Tracheophyta</taxon>
        <taxon>Spermatophyta</taxon>
        <taxon>Magnoliopsida</taxon>
        <taxon>eudicotyledons</taxon>
        <taxon>Gunneridae</taxon>
        <taxon>Pentapetalae</taxon>
        <taxon>Caryophyllales</taxon>
        <taxon>Caryophyllaceae</taxon>
        <taxon>Caryophylleae</taxon>
        <taxon>Saponaria</taxon>
    </lineage>
</organism>
<sequence>MAQRYNFRYSLLCFLFLVFFALVSAEYSPSFGFKKFDRNSKYFKSHISLVGDASVHENGSFVQISSGRVMFKKPIKLYEGNPRKKASFGTYFVFSVPPQNGDGLAFVVLRNGVFVKFAVEFSPKMDPVFGDLNDIQVSIKVGSSSKVMNVSDVKLKLESGVKLQCWIDFEASSKRVEVRVSKWGEERPINPSISHQIDLSSMFNNEEVFIALASSNANTTQIWKLYSWSFKLRQVPTWMHSQPLDPQGFKKDAEPVVTEMHKRSDCVLRLVTALVFGTGCGAMGAFIVLCAWSVFVTKKPVAPEEYVVQPVAVFDYEKVKVVVIDKSDCIRK</sequence>
<evidence type="ECO:0000259" key="5">
    <source>
        <dbReference type="Pfam" id="PF00139"/>
    </source>
</evidence>
<dbReference type="PANTHER" id="PTHR32401:SF16">
    <property type="entry name" value="CONCANAVALIN A-LIKE LECTIN FAMILY PROTEIN"/>
    <property type="match status" value="1"/>
</dbReference>
<feature type="domain" description="Legume lectin" evidence="5">
    <location>
        <begin position="30"/>
        <end position="111"/>
    </location>
</feature>
<gene>
    <name evidence="6" type="ORF">RND81_13G090700</name>
</gene>
<feature type="domain" description="Legume lectin" evidence="5">
    <location>
        <begin position="117"/>
        <end position="244"/>
    </location>
</feature>